<dbReference type="InterPro" id="IPR056453">
    <property type="entry name" value="HTH_DNAJC9"/>
</dbReference>
<dbReference type="Pfam" id="PF00226">
    <property type="entry name" value="DnaJ"/>
    <property type="match status" value="1"/>
</dbReference>
<evidence type="ECO:0000313" key="4">
    <source>
        <dbReference type="Proteomes" id="UP001472866"/>
    </source>
</evidence>
<dbReference type="CDD" id="cd06257">
    <property type="entry name" value="DnaJ"/>
    <property type="match status" value="1"/>
</dbReference>
<dbReference type="InterPro" id="IPR036869">
    <property type="entry name" value="J_dom_sf"/>
</dbReference>
<sequence length="314" mass="34762">MGVEVDTMKMEEKDAYAVLGVSRDADERTIRRAYHKLALRMHPDKVQARAKGLSQDGTEEAKPVDLEEAKIKFQQLQKIFQVLSDPDRRAQYDETGSLDDDDDSLLGSKFAGKDFSELYAYYRSVFAKVTEEDIAAFELKYRGSEEESRDLLDLYEKHEGRMNLVFSYLLCSRPGEDAGRFASVIDAAVGRGDAAEHASYAKWRKALRKKAGGKHHVKSSSTKKDTKSRRAKLGGVRKSKEGEGGMSALMAQIQGRHAGRMEDLLGSLEAKYGEGGGGKKKAKKKKVKGEPTEEEFERARARIGKKAAAAAASS</sequence>
<feature type="compositionally biased region" description="Basic residues" evidence="1">
    <location>
        <begin position="208"/>
        <end position="218"/>
    </location>
</feature>
<dbReference type="InterPro" id="IPR042977">
    <property type="entry name" value="AtJ6-like"/>
</dbReference>
<accession>A0AAX4P1S8</accession>
<dbReference type="Pfam" id="PF23302">
    <property type="entry name" value="HTH_DNAJC9"/>
    <property type="match status" value="1"/>
</dbReference>
<feature type="compositionally biased region" description="Basic residues" evidence="1">
    <location>
        <begin position="278"/>
        <end position="287"/>
    </location>
</feature>
<dbReference type="InterPro" id="IPR018253">
    <property type="entry name" value="DnaJ_domain_CS"/>
</dbReference>
<feature type="region of interest" description="Disordered" evidence="1">
    <location>
        <begin position="270"/>
        <end position="300"/>
    </location>
</feature>
<dbReference type="EMBL" id="CP151503">
    <property type="protein sequence ID" value="WZN60340.1"/>
    <property type="molecule type" value="Genomic_DNA"/>
</dbReference>
<protein>
    <submittedName>
        <fullName evidence="3">DnaJ-like protein</fullName>
    </submittedName>
</protein>
<feature type="compositionally biased region" description="Basic residues" evidence="1">
    <location>
        <begin position="226"/>
        <end position="237"/>
    </location>
</feature>
<dbReference type="Gene3D" id="1.10.287.110">
    <property type="entry name" value="DnaJ domain"/>
    <property type="match status" value="1"/>
</dbReference>
<reference evidence="3 4" key="1">
    <citation type="submission" date="2024-03" db="EMBL/GenBank/DDBJ databases">
        <title>Complete genome sequence of the green alga Chloropicon roscoffensis RCC1871.</title>
        <authorList>
            <person name="Lemieux C."/>
            <person name="Pombert J.-F."/>
            <person name="Otis C."/>
            <person name="Turmel M."/>
        </authorList>
    </citation>
    <scope>NUCLEOTIDE SEQUENCE [LARGE SCALE GENOMIC DNA]</scope>
    <source>
        <strain evidence="3 4">RCC1871</strain>
    </source>
</reference>
<gene>
    <name evidence="3" type="ORF">HKI87_03g18690</name>
</gene>
<dbReference type="InterPro" id="IPR001623">
    <property type="entry name" value="DnaJ_domain"/>
</dbReference>
<proteinExistence type="predicted"/>
<evidence type="ECO:0000313" key="3">
    <source>
        <dbReference type="EMBL" id="WZN60340.1"/>
    </source>
</evidence>
<dbReference type="PANTHER" id="PTHR44916">
    <property type="entry name" value="CHAPERONE DNAJ-DOMAIN SUPERFAMILY PROTEIN-RELATED"/>
    <property type="match status" value="1"/>
</dbReference>
<keyword evidence="4" id="KW-1185">Reference proteome</keyword>
<feature type="region of interest" description="Disordered" evidence="1">
    <location>
        <begin position="208"/>
        <end position="244"/>
    </location>
</feature>
<dbReference type="AlphaFoldDB" id="A0AAX4P1S8"/>
<dbReference type="PRINTS" id="PR00625">
    <property type="entry name" value="JDOMAIN"/>
</dbReference>
<dbReference type="SMART" id="SM00271">
    <property type="entry name" value="DnaJ"/>
    <property type="match status" value="1"/>
</dbReference>
<dbReference type="PROSITE" id="PS00636">
    <property type="entry name" value="DNAJ_1"/>
    <property type="match status" value="1"/>
</dbReference>
<dbReference type="PROSITE" id="PS50076">
    <property type="entry name" value="DNAJ_2"/>
    <property type="match status" value="1"/>
</dbReference>
<evidence type="ECO:0000256" key="1">
    <source>
        <dbReference type="SAM" id="MobiDB-lite"/>
    </source>
</evidence>
<dbReference type="PANTHER" id="PTHR44916:SF1">
    <property type="entry name" value="CHAPERONE DNAJ-DOMAIN SUPERFAMILY PROTEIN-RELATED"/>
    <property type="match status" value="1"/>
</dbReference>
<dbReference type="Proteomes" id="UP001472866">
    <property type="component" value="Chromosome 03"/>
</dbReference>
<name>A0AAX4P1S8_9CHLO</name>
<dbReference type="SUPFAM" id="SSF46565">
    <property type="entry name" value="Chaperone J-domain"/>
    <property type="match status" value="1"/>
</dbReference>
<organism evidence="3 4">
    <name type="scientific">Chloropicon roscoffensis</name>
    <dbReference type="NCBI Taxonomy" id="1461544"/>
    <lineage>
        <taxon>Eukaryota</taxon>
        <taxon>Viridiplantae</taxon>
        <taxon>Chlorophyta</taxon>
        <taxon>Chloropicophyceae</taxon>
        <taxon>Chloropicales</taxon>
        <taxon>Chloropicaceae</taxon>
        <taxon>Chloropicon</taxon>
    </lineage>
</organism>
<feature type="domain" description="J" evidence="2">
    <location>
        <begin position="14"/>
        <end position="96"/>
    </location>
</feature>
<evidence type="ECO:0000259" key="2">
    <source>
        <dbReference type="PROSITE" id="PS50076"/>
    </source>
</evidence>